<evidence type="ECO:0000256" key="7">
    <source>
        <dbReference type="PROSITE-ProRule" id="PRU10141"/>
    </source>
</evidence>
<dbReference type="Gene3D" id="1.10.510.10">
    <property type="entry name" value="Transferase(Phosphotransferase) domain 1"/>
    <property type="match status" value="1"/>
</dbReference>
<evidence type="ECO:0000313" key="10">
    <source>
        <dbReference type="EMBL" id="KAL1197309.1"/>
    </source>
</evidence>
<organism evidence="10 11">
    <name type="scientific">Cardamine amara subsp. amara</name>
    <dbReference type="NCBI Taxonomy" id="228776"/>
    <lineage>
        <taxon>Eukaryota</taxon>
        <taxon>Viridiplantae</taxon>
        <taxon>Streptophyta</taxon>
        <taxon>Embryophyta</taxon>
        <taxon>Tracheophyta</taxon>
        <taxon>Spermatophyta</taxon>
        <taxon>Magnoliopsida</taxon>
        <taxon>eudicotyledons</taxon>
        <taxon>Gunneridae</taxon>
        <taxon>Pentapetalae</taxon>
        <taxon>rosids</taxon>
        <taxon>malvids</taxon>
        <taxon>Brassicales</taxon>
        <taxon>Brassicaceae</taxon>
        <taxon>Cardamineae</taxon>
        <taxon>Cardamine</taxon>
    </lineage>
</organism>
<dbReference type="SUPFAM" id="SSF56112">
    <property type="entry name" value="Protein kinase-like (PK-like)"/>
    <property type="match status" value="1"/>
</dbReference>
<dbReference type="InterPro" id="IPR011009">
    <property type="entry name" value="Kinase-like_dom_sf"/>
</dbReference>
<dbReference type="InterPro" id="IPR050108">
    <property type="entry name" value="CDK"/>
</dbReference>
<feature type="compositionally biased region" description="Low complexity" evidence="8">
    <location>
        <begin position="60"/>
        <end position="71"/>
    </location>
</feature>
<feature type="compositionally biased region" description="Basic and acidic residues" evidence="8">
    <location>
        <begin position="496"/>
        <end position="510"/>
    </location>
</feature>
<dbReference type="AlphaFoldDB" id="A0ABD1A0S3"/>
<feature type="compositionally biased region" description="Basic and acidic residues" evidence="8">
    <location>
        <begin position="573"/>
        <end position="597"/>
    </location>
</feature>
<dbReference type="CDD" id="cd07840">
    <property type="entry name" value="STKc_CDK9_like"/>
    <property type="match status" value="1"/>
</dbReference>
<feature type="region of interest" description="Disordered" evidence="8">
    <location>
        <begin position="540"/>
        <end position="597"/>
    </location>
</feature>
<dbReference type="EMBL" id="JBANAX010000689">
    <property type="protein sequence ID" value="KAL1197309.1"/>
    <property type="molecule type" value="Genomic_DNA"/>
</dbReference>
<dbReference type="FunFam" id="1.10.510.10:FF:000043">
    <property type="entry name" value="probable serine/threonine-protein kinase At1g54610"/>
    <property type="match status" value="1"/>
</dbReference>
<dbReference type="InterPro" id="IPR017441">
    <property type="entry name" value="Protein_kinase_ATP_BS"/>
</dbReference>
<gene>
    <name evidence="10" type="ORF">V5N11_005336</name>
</gene>
<dbReference type="Gene3D" id="3.30.200.20">
    <property type="entry name" value="Phosphorylase Kinase, domain 1"/>
    <property type="match status" value="1"/>
</dbReference>
<dbReference type="FunFam" id="3.30.200.20:FF:000021">
    <property type="entry name" value="probable serine/threonine-protein kinase At1g54610"/>
    <property type="match status" value="1"/>
</dbReference>
<keyword evidence="5" id="KW-0418">Kinase</keyword>
<evidence type="ECO:0000256" key="8">
    <source>
        <dbReference type="SAM" id="MobiDB-lite"/>
    </source>
</evidence>
<dbReference type="PROSITE" id="PS50011">
    <property type="entry name" value="PROTEIN_KINASE_DOM"/>
    <property type="match status" value="1"/>
</dbReference>
<comment type="caution">
    <text evidence="10">The sequence shown here is derived from an EMBL/GenBank/DDBJ whole genome shotgun (WGS) entry which is preliminary data.</text>
</comment>
<name>A0ABD1A0S3_CARAN</name>
<feature type="compositionally biased region" description="Basic and acidic residues" evidence="8">
    <location>
        <begin position="424"/>
        <end position="436"/>
    </location>
</feature>
<sequence length="696" mass="78059">MGCVSSKQSVSVTPAIDLSGVFRDNACSDSGRIVVEDPHPATEKKLVSWRSKSGKKSSSSKKSGSELSESGRASSNCSFRLGNLSKYLEAEQVAAGWPAWLSNVAGEAIHGWVPLRSDAFEKLEKIGQGTYSSVFRARETETGRIVAMKKVRFDNFEPESVRFMAREIMILRRLNHPNIIKLEGLVTSKLSCNIHLVFEYMEHDLTGLLSSPDVNFTTPQVKCYMKQLLSGLDHCHARGVMHRDIKGSNLLVNNEGILKVADFGLANYCNASGNKQPLTSRVVTLWYRPPELLLGATEYGASVDLWSVGCVFAELLLGKPVLQGRTEVEQLHKIFKLCGSPPADYWKKSKLPHATLFKPQQHYDGCLRESLKDLSDDDINLIETLLSIEPHKRGTASTALVSQYFTSKPFACDPSSLPVYSPSKEIDAKHREETTRKKISGNGRRGTESRKLTRKPPAFAKLAPAEDVRSHSQKFQKRNGHSVHNSIDSDVTLCEKMQKSSNHEKDEASHVKNASQGDVPFSGPLQVSVSSGFAWAKRQKDDISVRSHNRSLSRGHIPNLLGPSPAFSENTDVDSKINENEKEEKHGARTDSQDRESYEMLKLSMLKQWRQLERPDSFDTSDEYHSQELSLALYQREEKAAKRGHLDYKDDDDKIEFSGPLLSKSYGVDELLERHDRQIRQLVRKSWFQKGKKQGK</sequence>
<dbReference type="InterPro" id="IPR008271">
    <property type="entry name" value="Ser/Thr_kinase_AS"/>
</dbReference>
<proteinExistence type="inferred from homology"/>
<dbReference type="GO" id="GO:0005524">
    <property type="term" value="F:ATP binding"/>
    <property type="evidence" value="ECO:0007669"/>
    <property type="project" value="UniProtKB-UniRule"/>
</dbReference>
<feature type="region of interest" description="Disordered" evidence="8">
    <location>
        <begin position="422"/>
        <end position="523"/>
    </location>
</feature>
<evidence type="ECO:0000256" key="4">
    <source>
        <dbReference type="ARBA" id="ARBA00022741"/>
    </source>
</evidence>
<evidence type="ECO:0000313" key="11">
    <source>
        <dbReference type="Proteomes" id="UP001558713"/>
    </source>
</evidence>
<reference evidence="10 11" key="1">
    <citation type="submission" date="2024-04" db="EMBL/GenBank/DDBJ databases">
        <title>Genome assembly C_amara_ONT_v2.</title>
        <authorList>
            <person name="Yant L."/>
            <person name="Moore C."/>
            <person name="Slenker M."/>
        </authorList>
    </citation>
    <scope>NUCLEOTIDE SEQUENCE [LARGE SCALE GENOMIC DNA]</scope>
    <source>
        <tissue evidence="10">Leaf</tissue>
    </source>
</reference>
<keyword evidence="11" id="KW-1185">Reference proteome</keyword>
<comment type="similarity">
    <text evidence="1">Belongs to the protein kinase superfamily. CMGC Ser/Thr protein kinase family. CDC2/CDKX subfamily.</text>
</comment>
<keyword evidence="3" id="KW-0808">Transferase</keyword>
<feature type="domain" description="Protein kinase" evidence="9">
    <location>
        <begin position="120"/>
        <end position="405"/>
    </location>
</feature>
<dbReference type="GO" id="GO:0004674">
    <property type="term" value="F:protein serine/threonine kinase activity"/>
    <property type="evidence" value="ECO:0007669"/>
    <property type="project" value="UniProtKB-KW"/>
</dbReference>
<keyword evidence="6 7" id="KW-0067">ATP-binding</keyword>
<evidence type="ECO:0000256" key="3">
    <source>
        <dbReference type="ARBA" id="ARBA00022679"/>
    </source>
</evidence>
<protein>
    <submittedName>
        <fullName evidence="10">Protein IMPAIRED IN BABA-INDUCED STERILITY 1</fullName>
    </submittedName>
</protein>
<feature type="compositionally biased region" description="Basic residues" evidence="8">
    <location>
        <begin position="471"/>
        <end position="481"/>
    </location>
</feature>
<evidence type="ECO:0000256" key="1">
    <source>
        <dbReference type="ARBA" id="ARBA00006485"/>
    </source>
</evidence>
<evidence type="ECO:0000256" key="6">
    <source>
        <dbReference type="ARBA" id="ARBA00022840"/>
    </source>
</evidence>
<evidence type="ECO:0000256" key="2">
    <source>
        <dbReference type="ARBA" id="ARBA00022527"/>
    </source>
</evidence>
<feature type="region of interest" description="Disordered" evidence="8">
    <location>
        <begin position="44"/>
        <end position="74"/>
    </location>
</feature>
<evidence type="ECO:0000256" key="5">
    <source>
        <dbReference type="ARBA" id="ARBA00022777"/>
    </source>
</evidence>
<dbReference type="PROSITE" id="PS00107">
    <property type="entry name" value="PROTEIN_KINASE_ATP"/>
    <property type="match status" value="1"/>
</dbReference>
<dbReference type="PROSITE" id="PS00108">
    <property type="entry name" value="PROTEIN_KINASE_ST"/>
    <property type="match status" value="1"/>
</dbReference>
<dbReference type="PANTHER" id="PTHR24056:SF228">
    <property type="entry name" value="PROTEIN IMPAIRED IN BABA-INDUCED STERILITY 1"/>
    <property type="match status" value="1"/>
</dbReference>
<dbReference type="SMART" id="SM00220">
    <property type="entry name" value="S_TKc"/>
    <property type="match status" value="1"/>
</dbReference>
<dbReference type="PANTHER" id="PTHR24056">
    <property type="entry name" value="CELL DIVISION PROTEIN KINASE"/>
    <property type="match status" value="1"/>
</dbReference>
<keyword evidence="2" id="KW-0723">Serine/threonine-protein kinase</keyword>
<feature type="binding site" evidence="7">
    <location>
        <position position="149"/>
    </location>
    <ligand>
        <name>ATP</name>
        <dbReference type="ChEBI" id="CHEBI:30616"/>
    </ligand>
</feature>
<evidence type="ECO:0000259" key="9">
    <source>
        <dbReference type="PROSITE" id="PS50011"/>
    </source>
</evidence>
<dbReference type="Pfam" id="PF00069">
    <property type="entry name" value="Pkinase"/>
    <property type="match status" value="1"/>
</dbReference>
<accession>A0ABD1A0S3</accession>
<dbReference type="InterPro" id="IPR000719">
    <property type="entry name" value="Prot_kinase_dom"/>
</dbReference>
<dbReference type="Proteomes" id="UP001558713">
    <property type="component" value="Unassembled WGS sequence"/>
</dbReference>
<keyword evidence="4 7" id="KW-0547">Nucleotide-binding</keyword>